<accession>A0A371HRR3</accession>
<dbReference type="OrthoDB" id="1750742at2759"/>
<keyword evidence="3" id="KW-1185">Reference proteome</keyword>
<sequence length="155" mass="17003">MKHMFLEISNMASNTIVWEQRAGQPQMLTELTSLVRKLAVGQPQPSIAAKVCGICTSMEHPIDMWPTLQEIELDHVESIVAIGPSQGPYAAQRFGSAPNAPQGQNGQAELTRVNKRSLSRDEVILVSPTPSRQDQSRLGNPCLAAQQPSREAQLY</sequence>
<gene>
    <name evidence="2" type="ORF">CR513_10709</name>
</gene>
<proteinExistence type="predicted"/>
<evidence type="ECO:0000313" key="2">
    <source>
        <dbReference type="EMBL" id="RDY05457.1"/>
    </source>
</evidence>
<protein>
    <submittedName>
        <fullName evidence="2">Uncharacterized protein</fullName>
    </submittedName>
</protein>
<feature type="region of interest" description="Disordered" evidence="1">
    <location>
        <begin position="121"/>
        <end position="155"/>
    </location>
</feature>
<comment type="caution">
    <text evidence="2">The sequence shown here is derived from an EMBL/GenBank/DDBJ whole genome shotgun (WGS) entry which is preliminary data.</text>
</comment>
<evidence type="ECO:0000313" key="3">
    <source>
        <dbReference type="Proteomes" id="UP000257109"/>
    </source>
</evidence>
<feature type="non-terminal residue" evidence="2">
    <location>
        <position position="1"/>
    </location>
</feature>
<organism evidence="2 3">
    <name type="scientific">Mucuna pruriens</name>
    <name type="common">Velvet bean</name>
    <name type="synonym">Dolichos pruriens</name>
    <dbReference type="NCBI Taxonomy" id="157652"/>
    <lineage>
        <taxon>Eukaryota</taxon>
        <taxon>Viridiplantae</taxon>
        <taxon>Streptophyta</taxon>
        <taxon>Embryophyta</taxon>
        <taxon>Tracheophyta</taxon>
        <taxon>Spermatophyta</taxon>
        <taxon>Magnoliopsida</taxon>
        <taxon>eudicotyledons</taxon>
        <taxon>Gunneridae</taxon>
        <taxon>Pentapetalae</taxon>
        <taxon>rosids</taxon>
        <taxon>fabids</taxon>
        <taxon>Fabales</taxon>
        <taxon>Fabaceae</taxon>
        <taxon>Papilionoideae</taxon>
        <taxon>50 kb inversion clade</taxon>
        <taxon>NPAAA clade</taxon>
        <taxon>indigoferoid/millettioid clade</taxon>
        <taxon>Phaseoleae</taxon>
        <taxon>Mucuna</taxon>
    </lineage>
</organism>
<dbReference type="EMBL" id="QJKJ01001875">
    <property type="protein sequence ID" value="RDY05457.1"/>
    <property type="molecule type" value="Genomic_DNA"/>
</dbReference>
<feature type="compositionally biased region" description="Polar residues" evidence="1">
    <location>
        <begin position="146"/>
        <end position="155"/>
    </location>
</feature>
<reference evidence="2" key="1">
    <citation type="submission" date="2018-05" db="EMBL/GenBank/DDBJ databases">
        <title>Draft genome of Mucuna pruriens seed.</title>
        <authorList>
            <person name="Nnadi N.E."/>
            <person name="Vos R."/>
            <person name="Hasami M.H."/>
            <person name="Devisetty U.K."/>
            <person name="Aguiy J.C."/>
        </authorList>
    </citation>
    <scope>NUCLEOTIDE SEQUENCE [LARGE SCALE GENOMIC DNA]</scope>
    <source>
        <strain evidence="2">JCA_2017</strain>
    </source>
</reference>
<evidence type="ECO:0000256" key="1">
    <source>
        <dbReference type="SAM" id="MobiDB-lite"/>
    </source>
</evidence>
<name>A0A371HRR3_MUCPR</name>
<feature type="compositionally biased region" description="Polar residues" evidence="1">
    <location>
        <begin position="128"/>
        <end position="138"/>
    </location>
</feature>
<dbReference type="Proteomes" id="UP000257109">
    <property type="component" value="Unassembled WGS sequence"/>
</dbReference>
<dbReference type="AlphaFoldDB" id="A0A371HRR3"/>